<dbReference type="PANTHER" id="PTHR44591">
    <property type="entry name" value="STRESS RESPONSE REGULATOR PROTEIN 1"/>
    <property type="match status" value="1"/>
</dbReference>
<evidence type="ECO:0000256" key="2">
    <source>
        <dbReference type="PROSITE-ProRule" id="PRU00169"/>
    </source>
</evidence>
<keyword evidence="1 2" id="KW-0597">Phosphoprotein</keyword>
<sequence>MIEKDFRIMVIDDEPVTAQAITLGIQAHKAYAIQVFSDPVDAVKQFMENPVHLVITDLRMPETDGFEVIEKMHDRNLSTNFIVITGEKKVTSVVQSRWLGANYLFFKPVDYDELLKAIDETYQRVCYWEKRLKEV</sequence>
<dbReference type="PANTHER" id="PTHR44591:SF3">
    <property type="entry name" value="RESPONSE REGULATORY DOMAIN-CONTAINING PROTEIN"/>
    <property type="match status" value="1"/>
</dbReference>
<feature type="modified residue" description="4-aspartylphosphate" evidence="2">
    <location>
        <position position="57"/>
    </location>
</feature>
<dbReference type="InterPro" id="IPR011006">
    <property type="entry name" value="CheY-like_superfamily"/>
</dbReference>
<gene>
    <name evidence="4" type="ORF">HXW94_09170</name>
</gene>
<protein>
    <submittedName>
        <fullName evidence="4">Response regulator</fullName>
    </submittedName>
</protein>
<reference evidence="4 5" key="1">
    <citation type="submission" date="2020-06" db="EMBL/GenBank/DDBJ databases">
        <title>High-quality draft genome of sulfate reducer Desulfobacter latus type strain AcrS2 isolated from marine sediment.</title>
        <authorList>
            <person name="Hoppe M."/>
            <person name="Larsen C.K."/>
            <person name="Marshall I.P.G."/>
            <person name="Schramm A."/>
            <person name="Marietou A.G."/>
        </authorList>
    </citation>
    <scope>NUCLEOTIDE SEQUENCE [LARGE SCALE GENOMIC DNA]</scope>
    <source>
        <strain evidence="4 5">AcRS2</strain>
    </source>
</reference>
<dbReference type="InterPro" id="IPR050595">
    <property type="entry name" value="Bact_response_regulator"/>
</dbReference>
<feature type="domain" description="Response regulatory" evidence="3">
    <location>
        <begin position="7"/>
        <end position="122"/>
    </location>
</feature>
<dbReference type="SUPFAM" id="SSF52172">
    <property type="entry name" value="CheY-like"/>
    <property type="match status" value="1"/>
</dbReference>
<dbReference type="GO" id="GO:0000160">
    <property type="term" value="P:phosphorelay signal transduction system"/>
    <property type="evidence" value="ECO:0007669"/>
    <property type="project" value="InterPro"/>
</dbReference>
<dbReference type="Pfam" id="PF00072">
    <property type="entry name" value="Response_reg"/>
    <property type="match status" value="1"/>
</dbReference>
<dbReference type="Gene3D" id="3.40.50.2300">
    <property type="match status" value="1"/>
</dbReference>
<dbReference type="SMART" id="SM00448">
    <property type="entry name" value="REC"/>
    <property type="match status" value="1"/>
</dbReference>
<evidence type="ECO:0000313" key="5">
    <source>
        <dbReference type="Proteomes" id="UP000553343"/>
    </source>
</evidence>
<name>A0A850T0D3_9BACT</name>
<proteinExistence type="predicted"/>
<dbReference type="InterPro" id="IPR001789">
    <property type="entry name" value="Sig_transdc_resp-reg_receiver"/>
</dbReference>
<organism evidence="4 5">
    <name type="scientific">Desulfobacter latus</name>
    <dbReference type="NCBI Taxonomy" id="2292"/>
    <lineage>
        <taxon>Bacteria</taxon>
        <taxon>Pseudomonadati</taxon>
        <taxon>Thermodesulfobacteriota</taxon>
        <taxon>Desulfobacteria</taxon>
        <taxon>Desulfobacterales</taxon>
        <taxon>Desulfobacteraceae</taxon>
        <taxon>Desulfobacter</taxon>
    </lineage>
</organism>
<dbReference type="EMBL" id="JACADJ010000026">
    <property type="protein sequence ID" value="NWH05153.1"/>
    <property type="molecule type" value="Genomic_DNA"/>
</dbReference>
<accession>A0A850T0D3</accession>
<dbReference type="PROSITE" id="PS50110">
    <property type="entry name" value="RESPONSE_REGULATORY"/>
    <property type="match status" value="1"/>
</dbReference>
<comment type="caution">
    <text evidence="4">The sequence shown here is derived from an EMBL/GenBank/DDBJ whole genome shotgun (WGS) entry which is preliminary data.</text>
</comment>
<dbReference type="AlphaFoldDB" id="A0A850T0D3"/>
<keyword evidence="5" id="KW-1185">Reference proteome</keyword>
<dbReference type="Proteomes" id="UP000553343">
    <property type="component" value="Unassembled WGS sequence"/>
</dbReference>
<evidence type="ECO:0000259" key="3">
    <source>
        <dbReference type="PROSITE" id="PS50110"/>
    </source>
</evidence>
<dbReference type="RefSeq" id="WP_178366610.1">
    <property type="nucleotide sequence ID" value="NZ_JACADJ010000026.1"/>
</dbReference>
<evidence type="ECO:0000256" key="1">
    <source>
        <dbReference type="ARBA" id="ARBA00022553"/>
    </source>
</evidence>
<evidence type="ECO:0000313" key="4">
    <source>
        <dbReference type="EMBL" id="NWH05153.1"/>
    </source>
</evidence>